<organism evidence="1">
    <name type="scientific">hydrothermal vent metagenome</name>
    <dbReference type="NCBI Taxonomy" id="652676"/>
    <lineage>
        <taxon>unclassified sequences</taxon>
        <taxon>metagenomes</taxon>
        <taxon>ecological metagenomes</taxon>
    </lineage>
</organism>
<proteinExistence type="predicted"/>
<accession>A0A1W1DRF4</accession>
<sequence>MFWGVVTNKPENLTHLLLDKLGLKPDVVVCGDTLEYNNDLKNSISTC</sequence>
<protein>
    <submittedName>
        <fullName evidence="1">Similar to phosphoglycolate phosphatase, clustered with ubiquinone biosynthesis SAM-dependent O-methyltransferase</fullName>
    </submittedName>
</protein>
<name>A0A1W1DRF4_9ZZZZ</name>
<dbReference type="GO" id="GO:0032259">
    <property type="term" value="P:methylation"/>
    <property type="evidence" value="ECO:0007669"/>
    <property type="project" value="UniProtKB-KW"/>
</dbReference>
<keyword evidence="1" id="KW-0830">Ubiquinone</keyword>
<reference evidence="1" key="1">
    <citation type="submission" date="2016-10" db="EMBL/GenBank/DDBJ databases">
        <authorList>
            <person name="de Groot N.N."/>
        </authorList>
    </citation>
    <scope>NUCLEOTIDE SEQUENCE</scope>
</reference>
<gene>
    <name evidence="1" type="ORF">MNB_SUP05-7-59</name>
</gene>
<dbReference type="EMBL" id="FPHW01000088">
    <property type="protein sequence ID" value="SFV84073.1"/>
    <property type="molecule type" value="Genomic_DNA"/>
</dbReference>
<keyword evidence="1" id="KW-0489">Methyltransferase</keyword>
<evidence type="ECO:0000313" key="1">
    <source>
        <dbReference type="EMBL" id="SFV84073.1"/>
    </source>
</evidence>
<dbReference type="AlphaFoldDB" id="A0A1W1DRF4"/>
<dbReference type="GO" id="GO:0008168">
    <property type="term" value="F:methyltransferase activity"/>
    <property type="evidence" value="ECO:0007669"/>
    <property type="project" value="UniProtKB-KW"/>
</dbReference>
<keyword evidence="1" id="KW-0808">Transferase</keyword>